<feature type="transmembrane region" description="Helical" evidence="3">
    <location>
        <begin position="6"/>
        <end position="24"/>
    </location>
</feature>
<dbReference type="PANTHER" id="PTHR45138">
    <property type="entry name" value="REGULATORY COMPONENTS OF SENSORY TRANSDUCTION SYSTEM"/>
    <property type="match status" value="1"/>
</dbReference>
<evidence type="ECO:0000256" key="1">
    <source>
        <dbReference type="ARBA" id="ARBA00012528"/>
    </source>
</evidence>
<feature type="transmembrane region" description="Helical" evidence="3">
    <location>
        <begin position="178"/>
        <end position="195"/>
    </location>
</feature>
<dbReference type="PANTHER" id="PTHR45138:SF9">
    <property type="entry name" value="DIGUANYLATE CYCLASE DGCM-RELATED"/>
    <property type="match status" value="1"/>
</dbReference>
<feature type="transmembrane region" description="Helical" evidence="3">
    <location>
        <begin position="31"/>
        <end position="48"/>
    </location>
</feature>
<feature type="transmembrane region" description="Helical" evidence="3">
    <location>
        <begin position="84"/>
        <end position="102"/>
    </location>
</feature>
<name>A0ABU3SZ02_9ALTE</name>
<keyword evidence="5" id="KW-0808">Transferase</keyword>
<keyword evidence="3" id="KW-1133">Transmembrane helix</keyword>
<comment type="caution">
    <text evidence="5">The sequence shown here is derived from an EMBL/GenBank/DDBJ whole genome shotgun (WGS) entry which is preliminary data.</text>
</comment>
<gene>
    <name evidence="5" type="ORF">RS130_16220</name>
</gene>
<proteinExistence type="predicted"/>
<dbReference type="CDD" id="cd01949">
    <property type="entry name" value="GGDEF"/>
    <property type="match status" value="1"/>
</dbReference>
<feature type="transmembrane region" description="Helical" evidence="3">
    <location>
        <begin position="54"/>
        <end position="72"/>
    </location>
</feature>
<keyword evidence="3" id="KW-0472">Membrane</keyword>
<dbReference type="NCBIfam" id="TIGR00254">
    <property type="entry name" value="GGDEF"/>
    <property type="match status" value="1"/>
</dbReference>
<feature type="transmembrane region" description="Helical" evidence="3">
    <location>
        <begin position="156"/>
        <end position="172"/>
    </location>
</feature>
<dbReference type="RefSeq" id="WP_316026788.1">
    <property type="nucleotide sequence ID" value="NZ_JAWDIO010000002.1"/>
</dbReference>
<protein>
    <recommendedName>
        <fullName evidence="1">diguanylate cyclase</fullName>
        <ecNumber evidence="1">2.7.7.65</ecNumber>
    </recommendedName>
</protein>
<dbReference type="PROSITE" id="PS50887">
    <property type="entry name" value="GGDEF"/>
    <property type="match status" value="1"/>
</dbReference>
<keyword evidence="5" id="KW-0548">Nucleotidyltransferase</keyword>
<dbReference type="InterPro" id="IPR000160">
    <property type="entry name" value="GGDEF_dom"/>
</dbReference>
<dbReference type="InterPro" id="IPR029787">
    <property type="entry name" value="Nucleotide_cyclase"/>
</dbReference>
<organism evidence="5 6">
    <name type="scientific">Paraglaciecola aquimarina</name>
    <dbReference type="NCBI Taxonomy" id="1235557"/>
    <lineage>
        <taxon>Bacteria</taxon>
        <taxon>Pseudomonadati</taxon>
        <taxon>Pseudomonadota</taxon>
        <taxon>Gammaproteobacteria</taxon>
        <taxon>Alteromonadales</taxon>
        <taxon>Alteromonadaceae</taxon>
        <taxon>Paraglaciecola</taxon>
    </lineage>
</organism>
<dbReference type="EC" id="2.7.7.65" evidence="1"/>
<dbReference type="InterPro" id="IPR043128">
    <property type="entry name" value="Rev_trsase/Diguanyl_cyclase"/>
</dbReference>
<dbReference type="Proteomes" id="UP001247805">
    <property type="component" value="Unassembled WGS sequence"/>
</dbReference>
<dbReference type="GO" id="GO:0052621">
    <property type="term" value="F:diguanylate cyclase activity"/>
    <property type="evidence" value="ECO:0007669"/>
    <property type="project" value="UniProtKB-EC"/>
</dbReference>
<accession>A0ABU3SZ02</accession>
<evidence type="ECO:0000313" key="6">
    <source>
        <dbReference type="Proteomes" id="UP001247805"/>
    </source>
</evidence>
<comment type="catalytic activity">
    <reaction evidence="2">
        <text>2 GTP = 3',3'-c-di-GMP + 2 diphosphate</text>
        <dbReference type="Rhea" id="RHEA:24898"/>
        <dbReference type="ChEBI" id="CHEBI:33019"/>
        <dbReference type="ChEBI" id="CHEBI:37565"/>
        <dbReference type="ChEBI" id="CHEBI:58805"/>
        <dbReference type="EC" id="2.7.7.65"/>
    </reaction>
</comment>
<feature type="transmembrane region" description="Helical" evidence="3">
    <location>
        <begin position="122"/>
        <end position="144"/>
    </location>
</feature>
<evidence type="ECO:0000256" key="2">
    <source>
        <dbReference type="ARBA" id="ARBA00034247"/>
    </source>
</evidence>
<sequence length="266" mass="30448">MTKWLTALPWLNYVTLLIAAGIALQFGRSRLVYCCILLALFLPAINQYLSAYPLYFEVRQYFLLLAISWLMLGRDRGFSRINILFSAITWLVIALISWLISTQLVDRAVPLLAPLQQPLASLIPQIGSQISVFEYLFFCLLALIGFGRFMYKCDNNHNALFITLLLIVPLQLTNDAVWMQLILLCLTALYCYAVIKDSFTMAFKDELTTIPSRRALMQYVQTLGRKYTVVMSDIDHFKKFNDTYGHDVGDEVLKLVASKLYKVTGR</sequence>
<evidence type="ECO:0000313" key="5">
    <source>
        <dbReference type="EMBL" id="MDU0355241.1"/>
    </source>
</evidence>
<dbReference type="Pfam" id="PF00990">
    <property type="entry name" value="GGDEF"/>
    <property type="match status" value="1"/>
</dbReference>
<evidence type="ECO:0000256" key="3">
    <source>
        <dbReference type="SAM" id="Phobius"/>
    </source>
</evidence>
<dbReference type="Gene3D" id="3.30.70.270">
    <property type="match status" value="1"/>
</dbReference>
<feature type="domain" description="GGDEF" evidence="4">
    <location>
        <begin position="225"/>
        <end position="266"/>
    </location>
</feature>
<dbReference type="InterPro" id="IPR050469">
    <property type="entry name" value="Diguanylate_Cyclase"/>
</dbReference>
<evidence type="ECO:0000259" key="4">
    <source>
        <dbReference type="PROSITE" id="PS50887"/>
    </source>
</evidence>
<keyword evidence="6" id="KW-1185">Reference proteome</keyword>
<reference evidence="5 6" key="1">
    <citation type="submission" date="2023-10" db="EMBL/GenBank/DDBJ databases">
        <title>Glaciecola aquimarina strain GGW-M5 nov., isolated from a coastal seawater.</title>
        <authorList>
            <person name="Bayburt H."/>
            <person name="Kim J.M."/>
            <person name="Choi B.J."/>
            <person name="Jeon C.O."/>
        </authorList>
    </citation>
    <scope>NUCLEOTIDE SEQUENCE [LARGE SCALE GENOMIC DNA]</scope>
    <source>
        <strain evidence="5 6">KCTC 32108</strain>
    </source>
</reference>
<dbReference type="EMBL" id="JAWDIO010000002">
    <property type="protein sequence ID" value="MDU0355241.1"/>
    <property type="molecule type" value="Genomic_DNA"/>
</dbReference>
<dbReference type="SUPFAM" id="SSF55073">
    <property type="entry name" value="Nucleotide cyclase"/>
    <property type="match status" value="1"/>
</dbReference>
<keyword evidence="3" id="KW-0812">Transmembrane</keyword>